<reference evidence="2 3" key="1">
    <citation type="submission" date="2023-07" db="EMBL/GenBank/DDBJ databases">
        <title>Closed genome sequence of Methanimicrococcus sp. Es2.</title>
        <authorList>
            <person name="Protasov E."/>
            <person name="Platt K."/>
            <person name="Reeh H."/>
            <person name="Poehlein A."/>
            <person name="Daniel R."/>
            <person name="Brune A."/>
        </authorList>
    </citation>
    <scope>NUCLEOTIDE SEQUENCE [LARGE SCALE GENOMIC DNA]</scope>
    <source>
        <strain evidence="2 3">Es2</strain>
    </source>
</reference>
<evidence type="ECO:0000313" key="3">
    <source>
        <dbReference type="Proteomes" id="UP001302662"/>
    </source>
</evidence>
<dbReference type="SUPFAM" id="SSF52540">
    <property type="entry name" value="P-loop containing nucleoside triphosphate hydrolases"/>
    <property type="match status" value="1"/>
</dbReference>
<sequence length="310" mass="36047">MYDVGLFAGKFSPPHIGHINAILNAGTLCKKLYVVVSHHEKLEFEMYEKTGFSAPTLQQKMKWLSKELNELQHISVIGLDESNIPEYPNGWKEWSSLLNDAVPEKFDVIFGGEPQYAAEGYTKYFPDVKYELYDTERKTYPVSATKIRNDPYQNWDFIIPSAREYFVKRILLTGTESCGKSTMTKMLSLLYNTNYVQEEGRYYSQRYFGGNDAAYESSDFINIGMEQILAEKKGIETANKLLFIDTDSIVTEFYSKMYTGEIKPELIHFRHLSDYDLILYFEPDVEWVADGYRFNDCDDTRMQLNTELKK</sequence>
<dbReference type="Pfam" id="PF13521">
    <property type="entry name" value="AAA_28"/>
    <property type="match status" value="1"/>
</dbReference>
<dbReference type="KEGG" id="mees:MmiEs2_07340"/>
<dbReference type="PANTHER" id="PTHR37512">
    <property type="entry name" value="TRIFUNCTIONAL NAD BIOSYNTHESIS/REGULATOR PROTEIN NADR"/>
    <property type="match status" value="1"/>
</dbReference>
<dbReference type="AlphaFoldDB" id="A0AA96V9U3"/>
<dbReference type="PANTHER" id="PTHR37512:SF1">
    <property type="entry name" value="NADR_TTD14 AAA DOMAIN-CONTAINING PROTEIN"/>
    <property type="match status" value="1"/>
</dbReference>
<dbReference type="Gene3D" id="3.40.50.620">
    <property type="entry name" value="HUPs"/>
    <property type="match status" value="1"/>
</dbReference>
<gene>
    <name evidence="2" type="primary">nadR</name>
    <name evidence="2" type="ORF">MmiEs2_07340</name>
</gene>
<dbReference type="InterPro" id="IPR027417">
    <property type="entry name" value="P-loop_NTPase"/>
</dbReference>
<organism evidence="2 3">
    <name type="scientific">Methanimicrococcus stummii</name>
    <dbReference type="NCBI Taxonomy" id="3028294"/>
    <lineage>
        <taxon>Archaea</taxon>
        <taxon>Methanobacteriati</taxon>
        <taxon>Methanobacteriota</taxon>
        <taxon>Stenosarchaea group</taxon>
        <taxon>Methanomicrobia</taxon>
        <taxon>Methanosarcinales</taxon>
        <taxon>Methanosarcinaceae</taxon>
        <taxon>Methanimicrococcus</taxon>
    </lineage>
</organism>
<proteinExistence type="predicted"/>
<dbReference type="GeneID" id="85197193"/>
<feature type="domain" description="NadR/Ttd14 AAA" evidence="1">
    <location>
        <begin position="169"/>
        <end position="306"/>
    </location>
</feature>
<dbReference type="Gene3D" id="3.40.50.300">
    <property type="entry name" value="P-loop containing nucleotide triphosphate hydrolases"/>
    <property type="match status" value="1"/>
</dbReference>
<dbReference type="SUPFAM" id="SSF52374">
    <property type="entry name" value="Nucleotidylyl transferase"/>
    <property type="match status" value="1"/>
</dbReference>
<dbReference type="InterPro" id="IPR052735">
    <property type="entry name" value="NAD_biosynth-regulator"/>
</dbReference>
<protein>
    <submittedName>
        <fullName evidence="2">Bifunctional NAD biosynthesis protein NadR</fullName>
    </submittedName>
</protein>
<name>A0AA96V9U3_9EURY</name>
<dbReference type="Proteomes" id="UP001302662">
    <property type="component" value="Chromosome"/>
</dbReference>
<evidence type="ECO:0000259" key="1">
    <source>
        <dbReference type="Pfam" id="PF13521"/>
    </source>
</evidence>
<dbReference type="InterPro" id="IPR038727">
    <property type="entry name" value="NadR/Ttd14_AAA_dom"/>
</dbReference>
<dbReference type="EMBL" id="CP131062">
    <property type="protein sequence ID" value="WNY28541.1"/>
    <property type="molecule type" value="Genomic_DNA"/>
</dbReference>
<keyword evidence="3" id="KW-1185">Reference proteome</keyword>
<accession>A0AA96V9U3</accession>
<dbReference type="NCBIfam" id="NF005988">
    <property type="entry name" value="PRK08099.1"/>
    <property type="match status" value="1"/>
</dbReference>
<dbReference type="InterPro" id="IPR014729">
    <property type="entry name" value="Rossmann-like_a/b/a_fold"/>
</dbReference>
<evidence type="ECO:0000313" key="2">
    <source>
        <dbReference type="EMBL" id="WNY28541.1"/>
    </source>
</evidence>
<dbReference type="RefSeq" id="WP_316560083.1">
    <property type="nucleotide sequence ID" value="NZ_CP131062.1"/>
</dbReference>